<dbReference type="OrthoDB" id="2015447at2759"/>
<dbReference type="InterPro" id="IPR051068">
    <property type="entry name" value="MFS_Domain-Containing_Protein"/>
</dbReference>
<protein>
    <submittedName>
        <fullName evidence="6">Major facilitator superfamily</fullName>
    </submittedName>
</protein>
<keyword evidence="2 5" id="KW-0812">Transmembrane</keyword>
<evidence type="ECO:0000313" key="7">
    <source>
        <dbReference type="Proteomes" id="UP000030671"/>
    </source>
</evidence>
<feature type="transmembrane region" description="Helical" evidence="5">
    <location>
        <begin position="27"/>
        <end position="48"/>
    </location>
</feature>
<keyword evidence="7" id="KW-1185">Reference proteome</keyword>
<dbReference type="GO" id="GO:0022857">
    <property type="term" value="F:transmembrane transporter activity"/>
    <property type="evidence" value="ECO:0007669"/>
    <property type="project" value="InterPro"/>
</dbReference>
<evidence type="ECO:0000256" key="3">
    <source>
        <dbReference type="ARBA" id="ARBA00022989"/>
    </source>
</evidence>
<dbReference type="InterPro" id="IPR011701">
    <property type="entry name" value="MFS"/>
</dbReference>
<dbReference type="GO" id="GO:0016020">
    <property type="term" value="C:membrane"/>
    <property type="evidence" value="ECO:0007669"/>
    <property type="project" value="UniProtKB-SubCell"/>
</dbReference>
<accession>W4JTP8</accession>
<evidence type="ECO:0000313" key="6">
    <source>
        <dbReference type="EMBL" id="ETW76480.1"/>
    </source>
</evidence>
<feature type="transmembrane region" description="Helical" evidence="5">
    <location>
        <begin position="329"/>
        <end position="354"/>
    </location>
</feature>
<dbReference type="KEGG" id="hir:HETIRDRAFT_37618"/>
<feature type="transmembrane region" description="Helical" evidence="5">
    <location>
        <begin position="274"/>
        <end position="295"/>
    </location>
</feature>
<dbReference type="Pfam" id="PF07690">
    <property type="entry name" value="MFS_1"/>
    <property type="match status" value="1"/>
</dbReference>
<feature type="transmembrane region" description="Helical" evidence="5">
    <location>
        <begin position="302"/>
        <end position="323"/>
    </location>
</feature>
<keyword evidence="4 5" id="KW-0472">Membrane</keyword>
<gene>
    <name evidence="6" type="ORF">HETIRDRAFT_37618</name>
</gene>
<dbReference type="Proteomes" id="UP000030671">
    <property type="component" value="Unassembled WGS sequence"/>
</dbReference>
<proteinExistence type="predicted"/>
<dbReference type="InterPro" id="IPR036259">
    <property type="entry name" value="MFS_trans_sf"/>
</dbReference>
<dbReference type="FunCoup" id="W4JTP8">
    <property type="interactions" value="60"/>
</dbReference>
<feature type="transmembrane region" description="Helical" evidence="5">
    <location>
        <begin position="83"/>
        <end position="102"/>
    </location>
</feature>
<dbReference type="EMBL" id="KI925464">
    <property type="protein sequence ID" value="ETW76480.1"/>
    <property type="molecule type" value="Genomic_DNA"/>
</dbReference>
<dbReference type="PANTHER" id="PTHR23510:SF64">
    <property type="entry name" value="INNER MEMBRANE TRANSPORT PROTEIN YAJR"/>
    <property type="match status" value="1"/>
</dbReference>
<evidence type="ECO:0000256" key="1">
    <source>
        <dbReference type="ARBA" id="ARBA00004141"/>
    </source>
</evidence>
<dbReference type="GeneID" id="20671861"/>
<feature type="transmembrane region" description="Helical" evidence="5">
    <location>
        <begin position="158"/>
        <end position="178"/>
    </location>
</feature>
<feature type="transmembrane region" description="Helical" evidence="5">
    <location>
        <begin position="123"/>
        <end position="146"/>
    </location>
</feature>
<dbReference type="Gene3D" id="1.20.1250.20">
    <property type="entry name" value="MFS general substrate transporter like domains"/>
    <property type="match status" value="1"/>
</dbReference>
<feature type="transmembrane region" description="Helical" evidence="5">
    <location>
        <begin position="393"/>
        <end position="415"/>
    </location>
</feature>
<keyword evidence="3 5" id="KW-1133">Transmembrane helix</keyword>
<dbReference type="PANTHER" id="PTHR23510">
    <property type="entry name" value="INNER MEMBRANE TRANSPORT PROTEIN YAJR"/>
    <property type="match status" value="1"/>
</dbReference>
<dbReference type="InParanoid" id="W4JTP8"/>
<evidence type="ECO:0000256" key="2">
    <source>
        <dbReference type="ARBA" id="ARBA00022692"/>
    </source>
</evidence>
<dbReference type="AlphaFoldDB" id="W4JTP8"/>
<organism evidence="6 7">
    <name type="scientific">Heterobasidion irregulare (strain TC 32-1)</name>
    <dbReference type="NCBI Taxonomy" id="747525"/>
    <lineage>
        <taxon>Eukaryota</taxon>
        <taxon>Fungi</taxon>
        <taxon>Dikarya</taxon>
        <taxon>Basidiomycota</taxon>
        <taxon>Agaricomycotina</taxon>
        <taxon>Agaricomycetes</taxon>
        <taxon>Russulales</taxon>
        <taxon>Bondarzewiaceae</taxon>
        <taxon>Heterobasidion</taxon>
        <taxon>Heterobasidion annosum species complex</taxon>
    </lineage>
</organism>
<sequence>MNALTQISFFIIVSSSSKYAEYLGGTATFSGLVIGIPTVFSGMALIPVMKIDQGAYTRPIHFSCATMILGHILYGLAYKANYLYLILISRCVSGLAFTNFMYSKRFCSDPRIVGVRRRTTLAGWLVVGQGIGFSVGPFIGGLLYKIGFSNSVFNGYTSPGWLMAVIWLVFWGIFAWYFQDVPRTRPNPPHTESPIQLNPPPFHPQNPVADEAGSRNPPPDFSSSLSNSITLRQWGVTVTMCWFAMTCFFTLGAWEANIPIFTAAVFDYSPFAAGNFIALGGISTFPLLFMNIYFVRRTQDRYILALGSSLGLLGLLTTLAILLADRVTFGSLFACWFLVALGFNIASTVTMSLLSKQFPGEWNGRISMMIQYSNFTGRVLGAVWGGSGLRVGMVNYVGLEIAFLGLGGIMFLTLWRELKAKTG</sequence>
<evidence type="ECO:0000256" key="5">
    <source>
        <dbReference type="SAM" id="Phobius"/>
    </source>
</evidence>
<evidence type="ECO:0000256" key="4">
    <source>
        <dbReference type="ARBA" id="ARBA00023136"/>
    </source>
</evidence>
<comment type="subcellular location">
    <subcellularLocation>
        <location evidence="1">Membrane</location>
        <topology evidence="1">Multi-pass membrane protein</topology>
    </subcellularLocation>
</comment>
<dbReference type="HOGENOM" id="CLU_042172_0_0_1"/>
<name>W4JTP8_HETIT</name>
<feature type="transmembrane region" description="Helical" evidence="5">
    <location>
        <begin position="60"/>
        <end position="77"/>
    </location>
</feature>
<reference evidence="6 7" key="1">
    <citation type="journal article" date="2012" name="New Phytol.">
        <title>Insight into trade-off between wood decay and parasitism from the genome of a fungal forest pathogen.</title>
        <authorList>
            <person name="Olson A."/>
            <person name="Aerts A."/>
            <person name="Asiegbu F."/>
            <person name="Belbahri L."/>
            <person name="Bouzid O."/>
            <person name="Broberg A."/>
            <person name="Canback B."/>
            <person name="Coutinho P.M."/>
            <person name="Cullen D."/>
            <person name="Dalman K."/>
            <person name="Deflorio G."/>
            <person name="van Diepen L.T."/>
            <person name="Dunand C."/>
            <person name="Duplessis S."/>
            <person name="Durling M."/>
            <person name="Gonthier P."/>
            <person name="Grimwood J."/>
            <person name="Fossdal C.G."/>
            <person name="Hansson D."/>
            <person name="Henrissat B."/>
            <person name="Hietala A."/>
            <person name="Himmelstrand K."/>
            <person name="Hoffmeister D."/>
            <person name="Hogberg N."/>
            <person name="James T.Y."/>
            <person name="Karlsson M."/>
            <person name="Kohler A."/>
            <person name="Kues U."/>
            <person name="Lee Y.H."/>
            <person name="Lin Y.C."/>
            <person name="Lind M."/>
            <person name="Lindquist E."/>
            <person name="Lombard V."/>
            <person name="Lucas S."/>
            <person name="Lunden K."/>
            <person name="Morin E."/>
            <person name="Murat C."/>
            <person name="Park J."/>
            <person name="Raffaello T."/>
            <person name="Rouze P."/>
            <person name="Salamov A."/>
            <person name="Schmutz J."/>
            <person name="Solheim H."/>
            <person name="Stahlberg J."/>
            <person name="Velez H."/>
            <person name="de Vries R.P."/>
            <person name="Wiebenga A."/>
            <person name="Woodward S."/>
            <person name="Yakovlev I."/>
            <person name="Garbelotto M."/>
            <person name="Martin F."/>
            <person name="Grigoriev I.V."/>
            <person name="Stenlid J."/>
        </authorList>
    </citation>
    <scope>NUCLEOTIDE SEQUENCE [LARGE SCALE GENOMIC DNA]</scope>
    <source>
        <strain evidence="6 7">TC 32-1</strain>
    </source>
</reference>
<dbReference type="SUPFAM" id="SSF103473">
    <property type="entry name" value="MFS general substrate transporter"/>
    <property type="match status" value="1"/>
</dbReference>
<dbReference type="RefSeq" id="XP_009551145.1">
    <property type="nucleotide sequence ID" value="XM_009552850.1"/>
</dbReference>
<feature type="transmembrane region" description="Helical" evidence="5">
    <location>
        <begin position="234"/>
        <end position="254"/>
    </location>
</feature>
<dbReference type="eggNOG" id="KOG2325">
    <property type="taxonomic scope" value="Eukaryota"/>
</dbReference>